<dbReference type="STRING" id="1449351.RISW2_22575"/>
<evidence type="ECO:0000256" key="5">
    <source>
        <dbReference type="ARBA" id="ARBA00023004"/>
    </source>
</evidence>
<evidence type="ECO:0000313" key="10">
    <source>
        <dbReference type="Proteomes" id="UP000023430"/>
    </source>
</evidence>
<proteinExistence type="predicted"/>
<dbReference type="GO" id="GO:0020037">
    <property type="term" value="F:heme binding"/>
    <property type="evidence" value="ECO:0007669"/>
    <property type="project" value="InterPro"/>
</dbReference>
<dbReference type="Proteomes" id="UP000023430">
    <property type="component" value="Unassembled WGS sequence"/>
</dbReference>
<dbReference type="InterPro" id="IPR002327">
    <property type="entry name" value="Cyt_c_1A/1B"/>
</dbReference>
<evidence type="ECO:0000256" key="7">
    <source>
        <dbReference type="SAM" id="SignalP"/>
    </source>
</evidence>
<evidence type="ECO:0000256" key="1">
    <source>
        <dbReference type="ARBA" id="ARBA00022448"/>
    </source>
</evidence>
<dbReference type="PANTHER" id="PTHR11961">
    <property type="entry name" value="CYTOCHROME C"/>
    <property type="match status" value="1"/>
</dbReference>
<keyword evidence="2 6" id="KW-0349">Heme</keyword>
<keyword evidence="5 6" id="KW-0408">Iron</keyword>
<keyword evidence="4" id="KW-0249">Electron transport</keyword>
<dbReference type="SUPFAM" id="SSF46626">
    <property type="entry name" value="Cytochrome c"/>
    <property type="match status" value="1"/>
</dbReference>
<feature type="chain" id="PRO_5004978275" evidence="7">
    <location>
        <begin position="21"/>
        <end position="139"/>
    </location>
</feature>
<keyword evidence="3 6" id="KW-0479">Metal-binding</keyword>
<keyword evidence="1" id="KW-0813">Transport</keyword>
<keyword evidence="7" id="KW-0732">Signal</keyword>
<evidence type="ECO:0000256" key="2">
    <source>
        <dbReference type="ARBA" id="ARBA00022617"/>
    </source>
</evidence>
<evidence type="ECO:0000256" key="4">
    <source>
        <dbReference type="ARBA" id="ARBA00022982"/>
    </source>
</evidence>
<dbReference type="EMBL" id="JAME01000008">
    <property type="protein sequence ID" value="ETX29672.1"/>
    <property type="molecule type" value="Genomic_DNA"/>
</dbReference>
<evidence type="ECO:0000259" key="8">
    <source>
        <dbReference type="PROSITE" id="PS51007"/>
    </source>
</evidence>
<evidence type="ECO:0000256" key="3">
    <source>
        <dbReference type="ARBA" id="ARBA00022723"/>
    </source>
</evidence>
<evidence type="ECO:0000313" key="9">
    <source>
        <dbReference type="EMBL" id="ETX29672.1"/>
    </source>
</evidence>
<keyword evidence="10" id="KW-1185">Reference proteome</keyword>
<feature type="signal peptide" evidence="7">
    <location>
        <begin position="1"/>
        <end position="20"/>
    </location>
</feature>
<sequence length="139" mass="14957">MFRPLSVALCALWFAAPAVGQGAGDPEAGARAFRNCTACHAVVADDGRVLVPGGRAGPNLYGIAGRRAGTVAGFNYGDSLQRAGAQGLTWTQETFVDYLVNPTEYLKEWLGDDSARGTMAFRMKANREDLWAYLRSLEP</sequence>
<reference evidence="9 10" key="1">
    <citation type="submission" date="2014-01" db="EMBL/GenBank/DDBJ databases">
        <title>Roseivivax isoporae LMG 25204 Genome Sequencing.</title>
        <authorList>
            <person name="Lai Q."/>
            <person name="Li G."/>
            <person name="Shao Z."/>
        </authorList>
    </citation>
    <scope>NUCLEOTIDE SEQUENCE [LARGE SCALE GENOMIC DNA]</scope>
    <source>
        <strain evidence="9 10">LMG 25204</strain>
    </source>
</reference>
<evidence type="ECO:0000256" key="6">
    <source>
        <dbReference type="PROSITE-ProRule" id="PRU00433"/>
    </source>
</evidence>
<dbReference type="GO" id="GO:0046872">
    <property type="term" value="F:metal ion binding"/>
    <property type="evidence" value="ECO:0007669"/>
    <property type="project" value="UniProtKB-KW"/>
</dbReference>
<dbReference type="AlphaFoldDB" id="X7F9U3"/>
<feature type="domain" description="Cytochrome c" evidence="8">
    <location>
        <begin position="24"/>
        <end position="138"/>
    </location>
</feature>
<dbReference type="GO" id="GO:0009055">
    <property type="term" value="F:electron transfer activity"/>
    <property type="evidence" value="ECO:0007669"/>
    <property type="project" value="InterPro"/>
</dbReference>
<protein>
    <submittedName>
        <fullName evidence="9">Cytochrome C550</fullName>
    </submittedName>
</protein>
<dbReference type="eggNOG" id="COG3474">
    <property type="taxonomic scope" value="Bacteria"/>
</dbReference>
<accession>X7F9U3</accession>
<organism evidence="9 10">
    <name type="scientific">Roseivivax isoporae LMG 25204</name>
    <dbReference type="NCBI Taxonomy" id="1449351"/>
    <lineage>
        <taxon>Bacteria</taxon>
        <taxon>Pseudomonadati</taxon>
        <taxon>Pseudomonadota</taxon>
        <taxon>Alphaproteobacteria</taxon>
        <taxon>Rhodobacterales</taxon>
        <taxon>Roseobacteraceae</taxon>
        <taxon>Roseivivax</taxon>
    </lineage>
</organism>
<dbReference type="InterPro" id="IPR036909">
    <property type="entry name" value="Cyt_c-like_dom_sf"/>
</dbReference>
<name>X7F9U3_9RHOB</name>
<dbReference type="InterPro" id="IPR009056">
    <property type="entry name" value="Cyt_c-like_dom"/>
</dbReference>
<dbReference type="Gene3D" id="1.10.760.10">
    <property type="entry name" value="Cytochrome c-like domain"/>
    <property type="match status" value="1"/>
</dbReference>
<comment type="caution">
    <text evidence="9">The sequence shown here is derived from an EMBL/GenBank/DDBJ whole genome shotgun (WGS) entry which is preliminary data.</text>
</comment>
<gene>
    <name evidence="9" type="ORF">RISW2_22575</name>
</gene>
<dbReference type="PROSITE" id="PS51007">
    <property type="entry name" value="CYTC"/>
    <property type="match status" value="1"/>
</dbReference>